<dbReference type="PANTHER" id="PTHR12526:SF630">
    <property type="entry name" value="GLYCOSYLTRANSFERASE"/>
    <property type="match status" value="1"/>
</dbReference>
<sequence>MKIVQVIDRLEVGGAERVLVDLTNLLHESQYDVSVICLLQEGQLDAQLASEISITYIRRKQKFNPIYLYKLYKELQKYDVIHIHLRQVLRYVSLLFYSTQLHKKSVVIFHDHFGRIAENKSINGSIRSAIKKCSAYIGVSEALTSWARERKLNEKVYKLPNIIRKKETGVNYDQKDYNSVKVISVGNFRPQKNYEYLLNVIKSSPDHYHYTIYGQPVDNGYFEKIKTQIKSFKIEHKVTIITNCKDVTIELHKYDIGIHTAKSETGPLVAIEYLSENLPFVAYNTGEVADKVKLEFTEFIQNNFEVNNWLKQMDVLLKSKEELETRIELFYNQNFSEDAYLKSCISIYEELLNSTKN</sequence>
<dbReference type="SUPFAM" id="SSF53756">
    <property type="entry name" value="UDP-Glycosyltransferase/glycogen phosphorylase"/>
    <property type="match status" value="1"/>
</dbReference>
<keyword evidence="4" id="KW-1185">Reference proteome</keyword>
<dbReference type="InterPro" id="IPR001296">
    <property type="entry name" value="Glyco_trans_1"/>
</dbReference>
<dbReference type="GO" id="GO:0016757">
    <property type="term" value="F:glycosyltransferase activity"/>
    <property type="evidence" value="ECO:0007669"/>
    <property type="project" value="UniProtKB-KW"/>
</dbReference>
<name>A0ABT6FWZ5_9FLAO</name>
<keyword evidence="3" id="KW-0808">Transferase</keyword>
<dbReference type="PANTHER" id="PTHR12526">
    <property type="entry name" value="GLYCOSYLTRANSFERASE"/>
    <property type="match status" value="1"/>
</dbReference>
<dbReference type="Proteomes" id="UP001529085">
    <property type="component" value="Unassembled WGS sequence"/>
</dbReference>
<evidence type="ECO:0000259" key="1">
    <source>
        <dbReference type="Pfam" id="PF00534"/>
    </source>
</evidence>
<accession>A0ABT6FWZ5</accession>
<dbReference type="InterPro" id="IPR028098">
    <property type="entry name" value="Glyco_trans_4-like_N"/>
</dbReference>
<evidence type="ECO:0000313" key="4">
    <source>
        <dbReference type="Proteomes" id="UP001529085"/>
    </source>
</evidence>
<feature type="domain" description="Glycosyl transferase family 1" evidence="1">
    <location>
        <begin position="178"/>
        <end position="324"/>
    </location>
</feature>
<dbReference type="Pfam" id="PF13439">
    <property type="entry name" value="Glyco_transf_4"/>
    <property type="match status" value="1"/>
</dbReference>
<comment type="caution">
    <text evidence="3">The sequence shown here is derived from an EMBL/GenBank/DDBJ whole genome shotgun (WGS) entry which is preliminary data.</text>
</comment>
<reference evidence="3 4" key="1">
    <citation type="submission" date="2023-03" db="EMBL/GenBank/DDBJ databases">
        <title>Strain YYF002 represents a novel species in the genus Winogradskyella isolated from seawater.</title>
        <authorList>
            <person name="Fu Z.-Y."/>
        </authorList>
    </citation>
    <scope>NUCLEOTIDE SEQUENCE [LARGE SCALE GENOMIC DNA]</scope>
    <source>
        <strain evidence="3 4">YYF002</strain>
    </source>
</reference>
<dbReference type="RefSeq" id="WP_278003798.1">
    <property type="nucleotide sequence ID" value="NZ_JARSBN010000001.1"/>
</dbReference>
<organism evidence="3 4">
    <name type="scientific">Winogradskyella marincola</name>
    <dbReference type="NCBI Taxonomy" id="3037795"/>
    <lineage>
        <taxon>Bacteria</taxon>
        <taxon>Pseudomonadati</taxon>
        <taxon>Bacteroidota</taxon>
        <taxon>Flavobacteriia</taxon>
        <taxon>Flavobacteriales</taxon>
        <taxon>Flavobacteriaceae</taxon>
        <taxon>Winogradskyella</taxon>
    </lineage>
</organism>
<gene>
    <name evidence="3" type="ORF">P7122_00350</name>
</gene>
<proteinExistence type="predicted"/>
<evidence type="ECO:0000259" key="2">
    <source>
        <dbReference type="Pfam" id="PF13439"/>
    </source>
</evidence>
<dbReference type="Pfam" id="PF00534">
    <property type="entry name" value="Glycos_transf_1"/>
    <property type="match status" value="1"/>
</dbReference>
<protein>
    <submittedName>
        <fullName evidence="3">Glycosyltransferase</fullName>
        <ecNumber evidence="3">2.4.-.-</ecNumber>
    </submittedName>
</protein>
<dbReference type="Gene3D" id="3.40.50.2000">
    <property type="entry name" value="Glycogen Phosphorylase B"/>
    <property type="match status" value="2"/>
</dbReference>
<feature type="domain" description="Glycosyltransferase subfamily 4-like N-terminal" evidence="2">
    <location>
        <begin position="12"/>
        <end position="163"/>
    </location>
</feature>
<dbReference type="EC" id="2.4.-.-" evidence="3"/>
<keyword evidence="3" id="KW-0328">Glycosyltransferase</keyword>
<evidence type="ECO:0000313" key="3">
    <source>
        <dbReference type="EMBL" id="MDG4714306.1"/>
    </source>
</evidence>
<dbReference type="EMBL" id="JARSBN010000001">
    <property type="protein sequence ID" value="MDG4714306.1"/>
    <property type="molecule type" value="Genomic_DNA"/>
</dbReference>